<evidence type="ECO:0000313" key="5">
    <source>
        <dbReference type="EMBL" id="QNN76405.1"/>
    </source>
</evidence>
<dbReference type="SUPFAM" id="SSF55729">
    <property type="entry name" value="Acyl-CoA N-acyltransferases (Nat)"/>
    <property type="match status" value="1"/>
</dbReference>
<sequence>MKTEIRPARLSEAAELSAMMRRTFLAANGHCSTPENVAAFVAQAYTPERQAQEIRDPDTLTLIVEQDGVWAGFAQLRWGTLPPTDVGLQPTVELARIYLDEAFHGRGIAAVLVSHLLAAARLRGSRSVWLTVWQESSQAIRFWRKHGFQIVGRSIFHVGDDPKEDWVMAQVLPEG</sequence>
<proteinExistence type="predicted"/>
<keyword evidence="2" id="KW-0012">Acyltransferase</keyword>
<dbReference type="Pfam" id="PF00583">
    <property type="entry name" value="Acetyltransf_1"/>
    <property type="match status" value="1"/>
</dbReference>
<gene>
    <name evidence="4" type="ORF">H4W19_01875</name>
    <name evidence="5" type="ORF">IAE60_10580</name>
</gene>
<dbReference type="PANTHER" id="PTHR43877:SF1">
    <property type="entry name" value="ACETYLTRANSFERASE"/>
    <property type="match status" value="1"/>
</dbReference>
<dbReference type="CDD" id="cd04301">
    <property type="entry name" value="NAT_SF"/>
    <property type="match status" value="1"/>
</dbReference>
<dbReference type="GeneID" id="81471417"/>
<dbReference type="Proteomes" id="UP000515506">
    <property type="component" value="Chromosome"/>
</dbReference>
<evidence type="ECO:0000313" key="4">
    <source>
        <dbReference type="EMBL" id="QND80580.1"/>
    </source>
</evidence>
<dbReference type="InterPro" id="IPR000182">
    <property type="entry name" value="GNAT_dom"/>
</dbReference>
<dbReference type="AlphaFoldDB" id="A0A7G9T8I0"/>
<evidence type="ECO:0000313" key="6">
    <source>
        <dbReference type="Proteomes" id="UP000515506"/>
    </source>
</evidence>
<dbReference type="PANTHER" id="PTHR43877">
    <property type="entry name" value="AMINOALKYLPHOSPHONATE N-ACETYLTRANSFERASE-RELATED-RELATED"/>
    <property type="match status" value="1"/>
</dbReference>
<dbReference type="GO" id="GO:0016747">
    <property type="term" value="F:acyltransferase activity, transferring groups other than amino-acyl groups"/>
    <property type="evidence" value="ECO:0007669"/>
    <property type="project" value="InterPro"/>
</dbReference>
<dbReference type="EMBL" id="CP060028">
    <property type="protein sequence ID" value="QND80580.1"/>
    <property type="molecule type" value="Genomic_DNA"/>
</dbReference>
<evidence type="ECO:0000313" key="7">
    <source>
        <dbReference type="Proteomes" id="UP000515838"/>
    </source>
</evidence>
<dbReference type="PROSITE" id="PS51186">
    <property type="entry name" value="GNAT"/>
    <property type="match status" value="1"/>
</dbReference>
<name>A0A7G9T8I0_PSEMX</name>
<dbReference type="InterPro" id="IPR050832">
    <property type="entry name" value="Bact_Acetyltransf"/>
</dbReference>
<dbReference type="RefSeq" id="WP_162110203.1">
    <property type="nucleotide sequence ID" value="NZ_CP060028.1"/>
</dbReference>
<dbReference type="Gene3D" id="3.40.630.30">
    <property type="match status" value="1"/>
</dbReference>
<organism evidence="5 7">
    <name type="scientific">Pseudoxanthomonas mexicana</name>
    <dbReference type="NCBI Taxonomy" id="128785"/>
    <lineage>
        <taxon>Bacteria</taxon>
        <taxon>Pseudomonadati</taxon>
        <taxon>Pseudomonadota</taxon>
        <taxon>Gammaproteobacteria</taxon>
        <taxon>Lysobacterales</taxon>
        <taxon>Lysobacteraceae</taxon>
        <taxon>Pseudoxanthomonas</taxon>
    </lineage>
</organism>
<dbReference type="EMBL" id="CP060731">
    <property type="protein sequence ID" value="QNN76405.1"/>
    <property type="molecule type" value="Genomic_DNA"/>
</dbReference>
<dbReference type="OrthoDB" id="143110at2"/>
<dbReference type="Proteomes" id="UP000515838">
    <property type="component" value="Chromosome"/>
</dbReference>
<accession>A0A7G9T8I0</accession>
<protein>
    <submittedName>
        <fullName evidence="5">GNAT family N-acetyltransferase</fullName>
    </submittedName>
</protein>
<evidence type="ECO:0000256" key="1">
    <source>
        <dbReference type="ARBA" id="ARBA00022679"/>
    </source>
</evidence>
<evidence type="ECO:0000256" key="2">
    <source>
        <dbReference type="ARBA" id="ARBA00023315"/>
    </source>
</evidence>
<reference evidence="5 7" key="1">
    <citation type="submission" date="2020-08" db="EMBL/GenBank/DDBJ databases">
        <title>Streptomycin Non-resistant strain, P. mexicana.</title>
        <authorList>
            <person name="Ganesh-Kumar S."/>
            <person name="Zhe T."/>
            <person name="Yu Z."/>
            <person name="Min Y."/>
        </authorList>
    </citation>
    <scope>NUCLEOTIDE SEQUENCE [LARGE SCALE GENOMIC DNA]</scope>
    <source>
        <strain evidence="5 7">GTZY2</strain>
    </source>
</reference>
<dbReference type="InterPro" id="IPR016181">
    <property type="entry name" value="Acyl_CoA_acyltransferase"/>
</dbReference>
<keyword evidence="6" id="KW-1185">Reference proteome</keyword>
<feature type="domain" description="N-acetyltransferase" evidence="3">
    <location>
        <begin position="3"/>
        <end position="173"/>
    </location>
</feature>
<evidence type="ECO:0000259" key="3">
    <source>
        <dbReference type="PROSITE" id="PS51186"/>
    </source>
</evidence>
<keyword evidence="1 5" id="KW-0808">Transferase</keyword>
<reference evidence="4 6" key="2">
    <citation type="submission" date="2020-08" db="EMBL/GenBank/DDBJ databases">
        <title>Streptomycin resistant and MDR strain, P. mexicana.</title>
        <authorList>
            <person name="Ganesh-kumar S."/>
            <person name="Zhe T."/>
            <person name="Yu Z."/>
            <person name="Min Y."/>
        </authorList>
    </citation>
    <scope>NUCLEOTIDE SEQUENCE [LARGE SCALE GENOMIC DNA]</scope>
    <source>
        <strain evidence="4 6">GTZY</strain>
    </source>
</reference>